<reference evidence="1 2" key="1">
    <citation type="journal article" date="2019" name="Sci. Rep.">
        <title>Orb-weaving spider Araneus ventricosus genome elucidates the spidroin gene catalogue.</title>
        <authorList>
            <person name="Kono N."/>
            <person name="Nakamura H."/>
            <person name="Ohtoshi R."/>
            <person name="Moran D.A.P."/>
            <person name="Shinohara A."/>
            <person name="Yoshida Y."/>
            <person name="Fujiwara M."/>
            <person name="Mori M."/>
            <person name="Tomita M."/>
            <person name="Arakawa K."/>
        </authorList>
    </citation>
    <scope>NUCLEOTIDE SEQUENCE [LARGE SCALE GENOMIC DNA]</scope>
</reference>
<proteinExistence type="predicted"/>
<dbReference type="EMBL" id="BGPR01143706">
    <property type="protein sequence ID" value="GBN72773.1"/>
    <property type="molecule type" value="Genomic_DNA"/>
</dbReference>
<evidence type="ECO:0000313" key="1">
    <source>
        <dbReference type="EMBL" id="GBN72773.1"/>
    </source>
</evidence>
<dbReference type="AlphaFoldDB" id="A0A4Y2RAM3"/>
<sequence length="151" mass="17178">MPNFFISCLSCENVFSSLYYEVQKVPFYVILLQNRGRENNPTCGLRHFPHSRPLHVTQIHLLPVTLVPYTRFSPFSRCTTTLACIYAITVLPLREKSGIGLPQVDESKKGENGYKINHNIWKTKRNTLGEALDFDQSTKRNEASANSICAN</sequence>
<accession>A0A4Y2RAM3</accession>
<keyword evidence="2" id="KW-1185">Reference proteome</keyword>
<gene>
    <name evidence="1" type="ORF">AVEN_204598_1</name>
</gene>
<comment type="caution">
    <text evidence="1">The sequence shown here is derived from an EMBL/GenBank/DDBJ whole genome shotgun (WGS) entry which is preliminary data.</text>
</comment>
<protein>
    <submittedName>
        <fullName evidence="1">Uncharacterized protein</fullName>
    </submittedName>
</protein>
<organism evidence="1 2">
    <name type="scientific">Araneus ventricosus</name>
    <name type="common">Orbweaver spider</name>
    <name type="synonym">Epeira ventricosa</name>
    <dbReference type="NCBI Taxonomy" id="182803"/>
    <lineage>
        <taxon>Eukaryota</taxon>
        <taxon>Metazoa</taxon>
        <taxon>Ecdysozoa</taxon>
        <taxon>Arthropoda</taxon>
        <taxon>Chelicerata</taxon>
        <taxon>Arachnida</taxon>
        <taxon>Araneae</taxon>
        <taxon>Araneomorphae</taxon>
        <taxon>Entelegynae</taxon>
        <taxon>Araneoidea</taxon>
        <taxon>Araneidae</taxon>
        <taxon>Araneus</taxon>
    </lineage>
</organism>
<dbReference type="Proteomes" id="UP000499080">
    <property type="component" value="Unassembled WGS sequence"/>
</dbReference>
<evidence type="ECO:0000313" key="2">
    <source>
        <dbReference type="Proteomes" id="UP000499080"/>
    </source>
</evidence>
<name>A0A4Y2RAM3_ARAVE</name>